<gene>
    <name evidence="2" type="ORF">EDC57_1999</name>
</gene>
<dbReference type="EMBL" id="RJVI01000002">
    <property type="protein sequence ID" value="ROR32787.1"/>
    <property type="molecule type" value="Genomic_DNA"/>
</dbReference>
<evidence type="ECO:0000313" key="2">
    <source>
        <dbReference type="EMBL" id="ROR32787.1"/>
    </source>
</evidence>
<dbReference type="Proteomes" id="UP000276634">
    <property type="component" value="Unassembled WGS sequence"/>
</dbReference>
<proteinExistence type="predicted"/>
<reference evidence="2 3" key="1">
    <citation type="submission" date="2018-11" db="EMBL/GenBank/DDBJ databases">
        <title>Genomic Encyclopedia of Type Strains, Phase IV (KMG-IV): sequencing the most valuable type-strain genomes for metagenomic binning, comparative biology and taxonomic classification.</title>
        <authorList>
            <person name="Goeker M."/>
        </authorList>
    </citation>
    <scope>NUCLEOTIDE SEQUENCE [LARGE SCALE GENOMIC DNA]</scope>
    <source>
        <strain evidence="2 3">DSM 100275</strain>
    </source>
</reference>
<accession>A0A3N1Y645</accession>
<feature type="chain" id="PRO_5018072455" description="Lipoprotein" evidence="1">
    <location>
        <begin position="19"/>
        <end position="161"/>
    </location>
</feature>
<dbReference type="PROSITE" id="PS51257">
    <property type="entry name" value="PROKAR_LIPOPROTEIN"/>
    <property type="match status" value="1"/>
</dbReference>
<evidence type="ECO:0000313" key="3">
    <source>
        <dbReference type="Proteomes" id="UP000276634"/>
    </source>
</evidence>
<protein>
    <recommendedName>
        <fullName evidence="4">Lipoprotein</fullName>
    </recommendedName>
</protein>
<organism evidence="2 3">
    <name type="scientific">Inmirania thermothiophila</name>
    <dbReference type="NCBI Taxonomy" id="1750597"/>
    <lineage>
        <taxon>Bacteria</taxon>
        <taxon>Pseudomonadati</taxon>
        <taxon>Pseudomonadota</taxon>
        <taxon>Gammaproteobacteria</taxon>
        <taxon>Chromatiales</taxon>
        <taxon>Ectothiorhodospiraceae</taxon>
        <taxon>Inmirania</taxon>
    </lineage>
</organism>
<keyword evidence="3" id="KW-1185">Reference proteome</keyword>
<evidence type="ECO:0000256" key="1">
    <source>
        <dbReference type="SAM" id="SignalP"/>
    </source>
</evidence>
<feature type="signal peptide" evidence="1">
    <location>
        <begin position="1"/>
        <end position="18"/>
    </location>
</feature>
<dbReference type="RefSeq" id="WP_123401689.1">
    <property type="nucleotide sequence ID" value="NZ_RJVI01000002.1"/>
</dbReference>
<keyword evidence="1" id="KW-0732">Signal</keyword>
<comment type="caution">
    <text evidence="2">The sequence shown here is derived from an EMBL/GenBank/DDBJ whole genome shotgun (WGS) entry which is preliminary data.</text>
</comment>
<sequence length="161" mass="17301">MRAAAPALALLLAACAAAPQAPTPLTRLPAGSRLEVLRPLELAPDRPLRLQQGRLRGAWFDRTVWLPFCTLAPRARAPAPVRLRPGERLRVEGTRAWVEAFAGPGTVPVHAVLALADERGGRYSLHCRAWSGSLMEARPLSVADLRGALGGHLRLLPPQAP</sequence>
<evidence type="ECO:0008006" key="4">
    <source>
        <dbReference type="Google" id="ProtNLM"/>
    </source>
</evidence>
<dbReference type="AlphaFoldDB" id="A0A3N1Y645"/>
<name>A0A3N1Y645_9GAMM</name>